<dbReference type="Proteomes" id="UP000309584">
    <property type="component" value="Unassembled WGS sequence"/>
</dbReference>
<evidence type="ECO:0000256" key="2">
    <source>
        <dbReference type="HAMAP-Rule" id="MF_01477"/>
    </source>
</evidence>
<dbReference type="HAMAP" id="MF_01477">
    <property type="entry name" value="Iojap_RsfS"/>
    <property type="match status" value="1"/>
</dbReference>
<keyword evidence="2" id="KW-0810">Translation regulation</keyword>
<keyword evidence="4" id="KW-1185">Reference proteome</keyword>
<evidence type="ECO:0000313" key="4">
    <source>
        <dbReference type="Proteomes" id="UP000309584"/>
    </source>
</evidence>
<evidence type="ECO:0000313" key="3">
    <source>
        <dbReference type="EMBL" id="TKX34082.1"/>
    </source>
</evidence>
<dbReference type="InterPro" id="IPR043519">
    <property type="entry name" value="NT_sf"/>
</dbReference>
<comment type="similarity">
    <text evidence="1 2">Belongs to the Iojap/RsfS family.</text>
</comment>
<accession>A0ABY2TIZ1</accession>
<dbReference type="EMBL" id="NXLY01000006">
    <property type="protein sequence ID" value="TKX34082.1"/>
    <property type="molecule type" value="Genomic_DNA"/>
</dbReference>
<reference evidence="3 4" key="1">
    <citation type="submission" date="2018-05" db="EMBL/GenBank/DDBJ databases">
        <title>Novel Campyloabacter and Helicobacter Species and Strains.</title>
        <authorList>
            <person name="Mannion A.J."/>
            <person name="Shen Z."/>
            <person name="Fox J.G."/>
        </authorList>
    </citation>
    <scope>NUCLEOTIDE SEQUENCE [LARGE SCALE GENOMIC DNA]</scope>
    <source>
        <strain evidence="4">MIT10-5678</strain>
    </source>
</reference>
<comment type="subunit">
    <text evidence="2">Interacts with ribosomal protein uL14 (rplN).</text>
</comment>
<dbReference type="RefSeq" id="WP_137623778.1">
    <property type="nucleotide sequence ID" value="NZ_JBOEJC010000005.1"/>
</dbReference>
<comment type="caution">
    <text evidence="3">The sequence shown here is derived from an EMBL/GenBank/DDBJ whole genome shotgun (WGS) entry which is preliminary data.</text>
</comment>
<dbReference type="Gene3D" id="3.30.460.10">
    <property type="entry name" value="Beta Polymerase, domain 2"/>
    <property type="match status" value="1"/>
</dbReference>
<dbReference type="PANTHER" id="PTHR21043">
    <property type="entry name" value="IOJAP SUPERFAMILY ORTHOLOG"/>
    <property type="match status" value="1"/>
</dbReference>
<dbReference type="NCBIfam" id="TIGR00090">
    <property type="entry name" value="rsfS_iojap_ybeB"/>
    <property type="match status" value="1"/>
</dbReference>
<gene>
    <name evidence="2 3" type="primary">rsfS</name>
    <name evidence="3" type="ORF">CQA75_04075</name>
</gene>
<sequence length="109" mass="12648">MQERIDLIVKILDEKKAEDIKTFDMSKEEYFVKYVIIAATLGEKHALSLIDELKTKLKSKGEEFLNIDSSEEWSVIDLGDILIHLLTPEHRGIYNIEELLESLKKNKTN</sequence>
<name>A0ABY2TIZ1_9BACT</name>
<comment type="function">
    <text evidence="2">Functions as a ribosomal silencing factor. Interacts with ribosomal protein uL14 (rplN), blocking formation of intersubunit bridge B8. Prevents association of the 30S and 50S ribosomal subunits and the formation of functional ribosomes, thus repressing translation.</text>
</comment>
<evidence type="ECO:0000256" key="1">
    <source>
        <dbReference type="ARBA" id="ARBA00010574"/>
    </source>
</evidence>
<comment type="subcellular location">
    <subcellularLocation>
        <location evidence="2">Cytoplasm</location>
    </subcellularLocation>
</comment>
<dbReference type="Pfam" id="PF02410">
    <property type="entry name" value="RsfS"/>
    <property type="match status" value="1"/>
</dbReference>
<keyword evidence="2" id="KW-0963">Cytoplasm</keyword>
<proteinExistence type="inferred from homology"/>
<organism evidence="3 4">
    <name type="scientific">Campylobacter taeniopygiae</name>
    <dbReference type="NCBI Taxonomy" id="2510188"/>
    <lineage>
        <taxon>Bacteria</taxon>
        <taxon>Pseudomonadati</taxon>
        <taxon>Campylobacterota</taxon>
        <taxon>Epsilonproteobacteria</taxon>
        <taxon>Campylobacterales</taxon>
        <taxon>Campylobacteraceae</taxon>
        <taxon>Campylobacter</taxon>
    </lineage>
</organism>
<dbReference type="InterPro" id="IPR004394">
    <property type="entry name" value="Iojap/RsfS/C7orf30"/>
</dbReference>
<keyword evidence="2" id="KW-0678">Repressor</keyword>
<protein>
    <recommendedName>
        <fullName evidence="2">Ribosomal silencing factor RsfS</fullName>
    </recommendedName>
</protein>
<dbReference type="PANTHER" id="PTHR21043:SF0">
    <property type="entry name" value="MITOCHONDRIAL ASSEMBLY OF RIBOSOMAL LARGE SUBUNIT PROTEIN 1"/>
    <property type="match status" value="1"/>
</dbReference>
<dbReference type="SUPFAM" id="SSF81301">
    <property type="entry name" value="Nucleotidyltransferase"/>
    <property type="match status" value="1"/>
</dbReference>